<evidence type="ECO:0000313" key="2">
    <source>
        <dbReference type="EMBL" id="KAH3673442.1"/>
    </source>
</evidence>
<sequence length="298" mass="32121">MTNTRDLTQSVLQVMSHSAGLITFTAAEKLQGYTNFQNWAHLVKTQLGFVDLVLSQYLDDGVAVVYASLGLTMPAVDEVTGAYVTPPDPVVAAYIGALDRFVHQIIQKSVNDLVLQDIRYSNCFGRDLFLFLQTKYGSMNFGQMVTAVSEVLKPLQLDLVEGANLASSLKENVFNKLNADQMAGLVLFVTSTTGELRDSALVHLSMMSPTAISFNSVKDLLAQLSAAAKSRSESANVGLVAGGSPVSSRSGGRSSGKPKKGSSSSVKCWYCDSPDHKMPNCQEFHKLKATKGSHQNKS</sequence>
<evidence type="ECO:0000313" key="3">
    <source>
        <dbReference type="Proteomes" id="UP000774326"/>
    </source>
</evidence>
<organism evidence="2 3">
    <name type="scientific">Wickerhamomyces pijperi</name>
    <name type="common">Yeast</name>
    <name type="synonym">Pichia pijperi</name>
    <dbReference type="NCBI Taxonomy" id="599730"/>
    <lineage>
        <taxon>Eukaryota</taxon>
        <taxon>Fungi</taxon>
        <taxon>Dikarya</taxon>
        <taxon>Ascomycota</taxon>
        <taxon>Saccharomycotina</taxon>
        <taxon>Saccharomycetes</taxon>
        <taxon>Phaffomycetales</taxon>
        <taxon>Wickerhamomycetaceae</taxon>
        <taxon>Wickerhamomyces</taxon>
    </lineage>
</organism>
<comment type="caution">
    <text evidence="2">The sequence shown here is derived from an EMBL/GenBank/DDBJ whole genome shotgun (WGS) entry which is preliminary data.</text>
</comment>
<dbReference type="EMBL" id="JAEUBG010005651">
    <property type="protein sequence ID" value="KAH3673442.1"/>
    <property type="molecule type" value="Genomic_DNA"/>
</dbReference>
<reference evidence="2" key="2">
    <citation type="submission" date="2021-01" db="EMBL/GenBank/DDBJ databases">
        <authorList>
            <person name="Schikora-Tamarit M.A."/>
        </authorList>
    </citation>
    <scope>NUCLEOTIDE SEQUENCE</scope>
    <source>
        <strain evidence="2">CBS2887</strain>
    </source>
</reference>
<keyword evidence="3" id="KW-1185">Reference proteome</keyword>
<name>A0A9P8PJW6_WICPI</name>
<dbReference type="Proteomes" id="UP000774326">
    <property type="component" value="Unassembled WGS sequence"/>
</dbReference>
<evidence type="ECO:0000256" key="1">
    <source>
        <dbReference type="SAM" id="MobiDB-lite"/>
    </source>
</evidence>
<dbReference type="InterPro" id="IPR035179">
    <property type="entry name" value="DUF5314"/>
</dbReference>
<feature type="region of interest" description="Disordered" evidence="1">
    <location>
        <begin position="238"/>
        <end position="266"/>
    </location>
</feature>
<gene>
    <name evidence="2" type="ORF">WICPIJ_009830</name>
</gene>
<protein>
    <submittedName>
        <fullName evidence="2">Uncharacterized protein</fullName>
    </submittedName>
</protein>
<proteinExistence type="predicted"/>
<feature type="compositionally biased region" description="Low complexity" evidence="1">
    <location>
        <begin position="242"/>
        <end position="252"/>
    </location>
</feature>
<dbReference type="AlphaFoldDB" id="A0A9P8PJW6"/>
<reference evidence="2" key="1">
    <citation type="journal article" date="2021" name="Open Biol.">
        <title>Shared evolutionary footprints suggest mitochondrial oxidative damage underlies multiple complex I losses in fungi.</title>
        <authorList>
            <person name="Schikora-Tamarit M.A."/>
            <person name="Marcet-Houben M."/>
            <person name="Nosek J."/>
            <person name="Gabaldon T."/>
        </authorList>
    </citation>
    <scope>NUCLEOTIDE SEQUENCE</scope>
    <source>
        <strain evidence="2">CBS2887</strain>
    </source>
</reference>
<dbReference type="Pfam" id="PF17241">
    <property type="entry name" value="Retrotran_gag_4"/>
    <property type="match status" value="1"/>
</dbReference>
<accession>A0A9P8PJW6</accession>